<feature type="region of interest" description="Disordered" evidence="1">
    <location>
        <begin position="72"/>
        <end position="119"/>
    </location>
</feature>
<keyword evidence="3" id="KW-1185">Reference proteome</keyword>
<name>A0A540N0Y7_MALBA</name>
<evidence type="ECO:0000313" key="2">
    <source>
        <dbReference type="EMBL" id="TQE04728.1"/>
    </source>
</evidence>
<sequence>MADCEIFAGMRRCPSTTNIFFLSSPTAQTSHRLIPNKEIKINHHANIVLRYPVGLEGRFGRVDLQLRSNRGCQANDHGFEEHGKGEHGDKVEAGGADDGYTDLDRKRKRRLNKQLGSSQ</sequence>
<organism evidence="2 3">
    <name type="scientific">Malus baccata</name>
    <name type="common">Siberian crab apple</name>
    <name type="synonym">Pyrus baccata</name>
    <dbReference type="NCBI Taxonomy" id="106549"/>
    <lineage>
        <taxon>Eukaryota</taxon>
        <taxon>Viridiplantae</taxon>
        <taxon>Streptophyta</taxon>
        <taxon>Embryophyta</taxon>
        <taxon>Tracheophyta</taxon>
        <taxon>Spermatophyta</taxon>
        <taxon>Magnoliopsida</taxon>
        <taxon>eudicotyledons</taxon>
        <taxon>Gunneridae</taxon>
        <taxon>Pentapetalae</taxon>
        <taxon>rosids</taxon>
        <taxon>fabids</taxon>
        <taxon>Rosales</taxon>
        <taxon>Rosaceae</taxon>
        <taxon>Amygdaloideae</taxon>
        <taxon>Maleae</taxon>
        <taxon>Malus</taxon>
    </lineage>
</organism>
<dbReference type="EMBL" id="VIEB01000135">
    <property type="protein sequence ID" value="TQE04728.1"/>
    <property type="molecule type" value="Genomic_DNA"/>
</dbReference>
<dbReference type="AlphaFoldDB" id="A0A540N0Y7"/>
<reference evidence="2 3" key="1">
    <citation type="journal article" date="2019" name="G3 (Bethesda)">
        <title>Sequencing of a Wild Apple (Malus baccata) Genome Unravels the Differences Between Cultivated and Wild Apple Species Regarding Disease Resistance and Cold Tolerance.</title>
        <authorList>
            <person name="Chen X."/>
        </authorList>
    </citation>
    <scope>NUCLEOTIDE SEQUENCE [LARGE SCALE GENOMIC DNA]</scope>
    <source>
        <strain evidence="3">cv. Shandingzi</strain>
        <tissue evidence="2">Leaves</tissue>
    </source>
</reference>
<accession>A0A540N0Y7</accession>
<evidence type="ECO:0000256" key="1">
    <source>
        <dbReference type="SAM" id="MobiDB-lite"/>
    </source>
</evidence>
<evidence type="ECO:0000313" key="3">
    <source>
        <dbReference type="Proteomes" id="UP000315295"/>
    </source>
</evidence>
<comment type="caution">
    <text evidence="2">The sequence shown here is derived from an EMBL/GenBank/DDBJ whole genome shotgun (WGS) entry which is preliminary data.</text>
</comment>
<proteinExistence type="predicted"/>
<protein>
    <submittedName>
        <fullName evidence="2">Uncharacterized protein</fullName>
    </submittedName>
</protein>
<feature type="compositionally biased region" description="Basic and acidic residues" evidence="1">
    <location>
        <begin position="77"/>
        <end position="92"/>
    </location>
</feature>
<dbReference type="Proteomes" id="UP000315295">
    <property type="component" value="Unassembled WGS sequence"/>
</dbReference>
<gene>
    <name evidence="2" type="ORF">C1H46_009711</name>
</gene>